<dbReference type="PANTHER" id="PTHR43760:SF1">
    <property type="entry name" value="ENDORIBONUCLEASE L-PSP_CHORISMATE MUTASE-LIKE DOMAIN-CONTAINING PROTEIN"/>
    <property type="match status" value="1"/>
</dbReference>
<accession>A0A1M7ZNU1</accession>
<dbReference type="STRING" id="1123029.SAMN02745172_02985"/>
<dbReference type="PANTHER" id="PTHR43760">
    <property type="entry name" value="ENDORIBONUCLEASE-RELATED"/>
    <property type="match status" value="1"/>
</dbReference>
<keyword evidence="3" id="KW-1185">Reference proteome</keyword>
<reference evidence="2 3" key="1">
    <citation type="submission" date="2016-12" db="EMBL/GenBank/DDBJ databases">
        <authorList>
            <person name="Song W.-J."/>
            <person name="Kurnit D.M."/>
        </authorList>
    </citation>
    <scope>NUCLEOTIDE SEQUENCE [LARGE SCALE GENOMIC DNA]</scope>
    <source>
        <strain evidence="2 3">DSM 19599</strain>
    </source>
</reference>
<evidence type="ECO:0000313" key="2">
    <source>
        <dbReference type="EMBL" id="SHO66326.1"/>
    </source>
</evidence>
<dbReference type="InterPro" id="IPR035959">
    <property type="entry name" value="RutC-like_sf"/>
</dbReference>
<protein>
    <submittedName>
        <fullName evidence="2">Enamine deaminase RidA, house cleaning of reactive enamine intermediates, YjgF/YER057c/UK114 family</fullName>
    </submittedName>
</protein>
<dbReference type="InterPro" id="IPR013813">
    <property type="entry name" value="Endoribo_LPSP/chorism_mut-like"/>
</dbReference>
<gene>
    <name evidence="2" type="ORF">SAMN02745172_02985</name>
</gene>
<dbReference type="OrthoDB" id="9806350at2"/>
<feature type="domain" description="Endoribonuclease L-PSP/chorismate mutase-like" evidence="1">
    <location>
        <begin position="6"/>
        <end position="135"/>
    </location>
</feature>
<evidence type="ECO:0000313" key="3">
    <source>
        <dbReference type="Proteomes" id="UP000186406"/>
    </source>
</evidence>
<dbReference type="CDD" id="cd02199">
    <property type="entry name" value="YjgF_YER057c_UK114_like_1"/>
    <property type="match status" value="1"/>
</dbReference>
<evidence type="ECO:0000259" key="1">
    <source>
        <dbReference type="Pfam" id="PF14588"/>
    </source>
</evidence>
<dbReference type="RefSeq" id="WP_073630097.1">
    <property type="nucleotide sequence ID" value="NZ_FRXO01000006.1"/>
</dbReference>
<dbReference type="EMBL" id="FRXO01000006">
    <property type="protein sequence ID" value="SHO66326.1"/>
    <property type="molecule type" value="Genomic_DNA"/>
</dbReference>
<dbReference type="AlphaFoldDB" id="A0A1M7ZNU1"/>
<organism evidence="2 3">
    <name type="scientific">Pseudoxanthobacter soli DSM 19599</name>
    <dbReference type="NCBI Taxonomy" id="1123029"/>
    <lineage>
        <taxon>Bacteria</taxon>
        <taxon>Pseudomonadati</taxon>
        <taxon>Pseudomonadota</taxon>
        <taxon>Alphaproteobacteria</taxon>
        <taxon>Hyphomicrobiales</taxon>
        <taxon>Segnochrobactraceae</taxon>
        <taxon>Pseudoxanthobacter</taxon>
    </lineage>
</organism>
<dbReference type="Gene3D" id="3.30.1330.40">
    <property type="entry name" value="RutC-like"/>
    <property type="match status" value="1"/>
</dbReference>
<dbReference type="Pfam" id="PF14588">
    <property type="entry name" value="YjgF_endoribonc"/>
    <property type="match status" value="1"/>
</dbReference>
<dbReference type="SUPFAM" id="SSF55298">
    <property type="entry name" value="YjgF-like"/>
    <property type="match status" value="1"/>
</dbReference>
<name>A0A1M7ZNU1_9HYPH</name>
<dbReference type="Proteomes" id="UP000186406">
    <property type="component" value="Unassembled WGS sequence"/>
</dbReference>
<proteinExistence type="predicted"/>
<sequence>MSPYDRLAAIGLALPSPPEPIGNFMTHVRCGPLMFLSGQGPREHDGFMHTGKVGIDVATEAAYAHARLTGLNLLAVMHDALGDLTRVRRIVKLLGFVNAAADFGAHPAVVNGCSDLFIDVFGERGRHARSAIGVGSLPGNISVEIEAVIEVDD</sequence>